<organism evidence="1 2">
    <name type="scientific">Golovinomyces cichoracearum</name>
    <dbReference type="NCBI Taxonomy" id="62708"/>
    <lineage>
        <taxon>Eukaryota</taxon>
        <taxon>Fungi</taxon>
        <taxon>Dikarya</taxon>
        <taxon>Ascomycota</taxon>
        <taxon>Pezizomycotina</taxon>
        <taxon>Leotiomycetes</taxon>
        <taxon>Erysiphales</taxon>
        <taxon>Erysiphaceae</taxon>
        <taxon>Golovinomyces</taxon>
    </lineage>
</organism>
<evidence type="ECO:0000313" key="2">
    <source>
        <dbReference type="Proteomes" id="UP000285405"/>
    </source>
</evidence>
<dbReference type="Proteomes" id="UP000285405">
    <property type="component" value="Unassembled WGS sequence"/>
</dbReference>
<sequence length="58" mass="6512">MHPQTLVFHNRCAAAVYGTKTIVNEYYSGPNLRNFPTPCIKSYSALAHGGADRFLKRK</sequence>
<evidence type="ECO:0000313" key="1">
    <source>
        <dbReference type="EMBL" id="RKF58821.1"/>
    </source>
</evidence>
<dbReference type="AlphaFoldDB" id="A0A420HN33"/>
<name>A0A420HN33_9PEZI</name>
<accession>A0A420HN33</accession>
<reference evidence="1 2" key="1">
    <citation type="journal article" date="2018" name="BMC Genomics">
        <title>Comparative genome analyses reveal sequence features reflecting distinct modes of host-adaptation between dicot and monocot powdery mildew.</title>
        <authorList>
            <person name="Wu Y."/>
            <person name="Ma X."/>
            <person name="Pan Z."/>
            <person name="Kale S.D."/>
            <person name="Song Y."/>
            <person name="King H."/>
            <person name="Zhang Q."/>
            <person name="Presley C."/>
            <person name="Deng X."/>
            <person name="Wei C.I."/>
            <person name="Xiao S."/>
        </authorList>
    </citation>
    <scope>NUCLEOTIDE SEQUENCE [LARGE SCALE GENOMIC DNA]</scope>
    <source>
        <strain evidence="1">UCSC1</strain>
    </source>
</reference>
<proteinExistence type="predicted"/>
<dbReference type="EMBL" id="MCBR01018039">
    <property type="protein sequence ID" value="RKF58821.1"/>
    <property type="molecule type" value="Genomic_DNA"/>
</dbReference>
<comment type="caution">
    <text evidence="1">The sequence shown here is derived from an EMBL/GenBank/DDBJ whole genome shotgun (WGS) entry which is preliminary data.</text>
</comment>
<gene>
    <name evidence="1" type="ORF">GcC1_180035</name>
</gene>
<protein>
    <submittedName>
        <fullName evidence="1">Uncharacterized protein</fullName>
    </submittedName>
</protein>